<proteinExistence type="predicted"/>
<accession>A0ABD5ZUS7</accession>
<dbReference type="GeneID" id="96952433"/>
<feature type="domain" description="DUF7511" evidence="2">
    <location>
        <begin position="26"/>
        <end position="70"/>
    </location>
</feature>
<reference evidence="3 4" key="1">
    <citation type="journal article" date="2019" name="Int. J. Syst. Evol. Microbiol.">
        <title>The Global Catalogue of Microorganisms (GCM) 10K type strain sequencing project: providing services to taxonomists for standard genome sequencing and annotation.</title>
        <authorList>
            <consortium name="The Broad Institute Genomics Platform"/>
            <consortium name="The Broad Institute Genome Sequencing Center for Infectious Disease"/>
            <person name="Wu L."/>
            <person name="Ma J."/>
        </authorList>
    </citation>
    <scope>NUCLEOTIDE SEQUENCE [LARGE SCALE GENOMIC DNA]</scope>
    <source>
        <strain evidence="3 4">GX21</strain>
    </source>
</reference>
<comment type="caution">
    <text evidence="3">The sequence shown here is derived from an EMBL/GenBank/DDBJ whole genome shotgun (WGS) entry which is preliminary data.</text>
</comment>
<evidence type="ECO:0000259" key="2">
    <source>
        <dbReference type="Pfam" id="PF24351"/>
    </source>
</evidence>
<evidence type="ECO:0000313" key="4">
    <source>
        <dbReference type="Proteomes" id="UP001596434"/>
    </source>
</evidence>
<feature type="region of interest" description="Disordered" evidence="1">
    <location>
        <begin position="1"/>
        <end position="20"/>
    </location>
</feature>
<sequence length="71" mass="7727">MSSADEDGPPATVDSPALDRWPTYTLDHTIEAVGSDGTQCTVYPSNVPEDRRLTEWITASADSFIAIDEIQ</sequence>
<dbReference type="InterPro" id="IPR055933">
    <property type="entry name" value="DUF7511"/>
</dbReference>
<organism evidence="3 4">
    <name type="scientific">Haloplanus litoreus</name>
    <dbReference type="NCBI Taxonomy" id="767515"/>
    <lineage>
        <taxon>Archaea</taxon>
        <taxon>Methanobacteriati</taxon>
        <taxon>Methanobacteriota</taxon>
        <taxon>Stenosarchaea group</taxon>
        <taxon>Halobacteria</taxon>
        <taxon>Halobacteriales</taxon>
        <taxon>Haloferacaceae</taxon>
        <taxon>Haloplanus</taxon>
    </lineage>
</organism>
<dbReference type="RefSeq" id="WP_379702348.1">
    <property type="nucleotide sequence ID" value="NZ_JBHTAT010000001.1"/>
</dbReference>
<keyword evidence="4" id="KW-1185">Reference proteome</keyword>
<name>A0ABD5ZUS7_9EURY</name>
<dbReference type="EMBL" id="JBHTAT010000001">
    <property type="protein sequence ID" value="MFC7254139.1"/>
    <property type="molecule type" value="Genomic_DNA"/>
</dbReference>
<dbReference type="Pfam" id="PF24351">
    <property type="entry name" value="DUF7511"/>
    <property type="match status" value="1"/>
</dbReference>
<dbReference type="AlphaFoldDB" id="A0ABD5ZUS7"/>
<dbReference type="Proteomes" id="UP001596434">
    <property type="component" value="Unassembled WGS sequence"/>
</dbReference>
<evidence type="ECO:0000313" key="3">
    <source>
        <dbReference type="EMBL" id="MFC7254139.1"/>
    </source>
</evidence>
<evidence type="ECO:0000256" key="1">
    <source>
        <dbReference type="SAM" id="MobiDB-lite"/>
    </source>
</evidence>
<protein>
    <recommendedName>
        <fullName evidence="2">DUF7511 domain-containing protein</fullName>
    </recommendedName>
</protein>
<gene>
    <name evidence="3" type="ORF">ACFQKE_02240</name>
</gene>